<proteinExistence type="predicted"/>
<feature type="region of interest" description="Disordered" evidence="6">
    <location>
        <begin position="210"/>
        <end position="229"/>
    </location>
</feature>
<reference evidence="8" key="1">
    <citation type="submission" date="2023-03" db="EMBL/GenBank/DDBJ databases">
        <authorList>
            <person name="Julca I."/>
        </authorList>
    </citation>
    <scope>NUCLEOTIDE SEQUENCE</scope>
</reference>
<evidence type="ECO:0000313" key="8">
    <source>
        <dbReference type="EMBL" id="CAI9101148.1"/>
    </source>
</evidence>
<evidence type="ECO:0000313" key="9">
    <source>
        <dbReference type="Proteomes" id="UP001161247"/>
    </source>
</evidence>
<feature type="domain" description="WRKY" evidence="7">
    <location>
        <begin position="133"/>
        <end position="201"/>
    </location>
</feature>
<dbReference type="SUPFAM" id="SSF118290">
    <property type="entry name" value="WRKY DNA-binding domain"/>
    <property type="match status" value="1"/>
</dbReference>
<name>A0AAV1D0X3_OLDCO</name>
<accession>A0AAV1D0X3</accession>
<evidence type="ECO:0000256" key="2">
    <source>
        <dbReference type="ARBA" id="ARBA00023015"/>
    </source>
</evidence>
<evidence type="ECO:0000256" key="6">
    <source>
        <dbReference type="SAM" id="MobiDB-lite"/>
    </source>
</evidence>
<evidence type="ECO:0000256" key="5">
    <source>
        <dbReference type="ARBA" id="ARBA00023242"/>
    </source>
</evidence>
<dbReference type="EMBL" id="OX459121">
    <property type="protein sequence ID" value="CAI9101148.1"/>
    <property type="molecule type" value="Genomic_DNA"/>
</dbReference>
<feature type="compositionally biased region" description="Polar residues" evidence="6">
    <location>
        <begin position="94"/>
        <end position="103"/>
    </location>
</feature>
<protein>
    <submittedName>
        <fullName evidence="8">OLC1v1038407C1</fullName>
    </submittedName>
</protein>
<dbReference type="InterPro" id="IPR036576">
    <property type="entry name" value="WRKY_dom_sf"/>
</dbReference>
<dbReference type="GO" id="GO:0000976">
    <property type="term" value="F:transcription cis-regulatory region binding"/>
    <property type="evidence" value="ECO:0007669"/>
    <property type="project" value="TreeGrafter"/>
</dbReference>
<sequence length="374" mass="41901">MEQFNAMHQDKLLVDQLTQGWETANQLKGHLPDDVNSEALIQKILSTYDKALAMLTGSWRAMTEEDLTPNSPEFGTGRMSMGLPSPLNHPHSPIASTPSSEVSNGEKRQKNVSRKRKISAKWNQEVQVCSVRQDGVSLDDGYSWRKYGQKDILGATHPRNYYRCTHRNSRGCLATKQVQRKDEDPSTLEIIYKGKHTCSYQTANSTSTITFSEPEKPTKSRKTTPPNQEVTTQQQTLQNLAQGLTVETDHSSINKMNTNIDQAIQGEGEVIFHPFSFPFTTMDELENQQDVHFFSDAELMDGCSPTTTTTSDSCYFSSSSPFDMISSKYDLTNLITTPTSAINSPFEELDHFLVDDDLADCDPNIPLDSFAYLA</sequence>
<dbReference type="InterPro" id="IPR003657">
    <property type="entry name" value="WRKY_dom"/>
</dbReference>
<evidence type="ECO:0000256" key="4">
    <source>
        <dbReference type="ARBA" id="ARBA00023163"/>
    </source>
</evidence>
<keyword evidence="4" id="KW-0804">Transcription</keyword>
<keyword evidence="5" id="KW-0539">Nucleus</keyword>
<comment type="subcellular location">
    <subcellularLocation>
        <location evidence="1">Nucleus</location>
    </subcellularLocation>
</comment>
<dbReference type="PROSITE" id="PS50811">
    <property type="entry name" value="WRKY"/>
    <property type="match status" value="1"/>
</dbReference>
<evidence type="ECO:0000256" key="1">
    <source>
        <dbReference type="ARBA" id="ARBA00004123"/>
    </source>
</evidence>
<dbReference type="PANTHER" id="PTHR32096">
    <property type="entry name" value="WRKY TRANSCRIPTION FACTOR 30-RELATED-RELATED"/>
    <property type="match status" value="1"/>
</dbReference>
<gene>
    <name evidence="8" type="ORF">OLC1_LOCUS10810</name>
</gene>
<feature type="region of interest" description="Disordered" evidence="6">
    <location>
        <begin position="66"/>
        <end position="118"/>
    </location>
</feature>
<dbReference type="AlphaFoldDB" id="A0AAV1D0X3"/>
<evidence type="ECO:0000259" key="7">
    <source>
        <dbReference type="PROSITE" id="PS50811"/>
    </source>
</evidence>
<dbReference type="Gene3D" id="2.20.25.80">
    <property type="entry name" value="WRKY domain"/>
    <property type="match status" value="1"/>
</dbReference>
<dbReference type="PANTHER" id="PTHR32096:SF133">
    <property type="entry name" value="WRKY TRANSCRIPTION FACTOR 41-RELATED"/>
    <property type="match status" value="1"/>
</dbReference>
<keyword evidence="3" id="KW-0238">DNA-binding</keyword>
<dbReference type="Proteomes" id="UP001161247">
    <property type="component" value="Chromosome 4"/>
</dbReference>
<dbReference type="Pfam" id="PF03106">
    <property type="entry name" value="WRKY"/>
    <property type="match status" value="1"/>
</dbReference>
<evidence type="ECO:0000256" key="3">
    <source>
        <dbReference type="ARBA" id="ARBA00023125"/>
    </source>
</evidence>
<dbReference type="SMART" id="SM00774">
    <property type="entry name" value="WRKY"/>
    <property type="match status" value="1"/>
</dbReference>
<dbReference type="GO" id="GO:0003700">
    <property type="term" value="F:DNA-binding transcription factor activity"/>
    <property type="evidence" value="ECO:0007669"/>
    <property type="project" value="InterPro"/>
</dbReference>
<keyword evidence="2" id="KW-0805">Transcription regulation</keyword>
<organism evidence="8 9">
    <name type="scientific">Oldenlandia corymbosa var. corymbosa</name>
    <dbReference type="NCBI Taxonomy" id="529605"/>
    <lineage>
        <taxon>Eukaryota</taxon>
        <taxon>Viridiplantae</taxon>
        <taxon>Streptophyta</taxon>
        <taxon>Embryophyta</taxon>
        <taxon>Tracheophyta</taxon>
        <taxon>Spermatophyta</taxon>
        <taxon>Magnoliopsida</taxon>
        <taxon>eudicotyledons</taxon>
        <taxon>Gunneridae</taxon>
        <taxon>Pentapetalae</taxon>
        <taxon>asterids</taxon>
        <taxon>lamiids</taxon>
        <taxon>Gentianales</taxon>
        <taxon>Rubiaceae</taxon>
        <taxon>Rubioideae</taxon>
        <taxon>Spermacoceae</taxon>
        <taxon>Hedyotis-Oldenlandia complex</taxon>
        <taxon>Oldenlandia</taxon>
    </lineage>
</organism>
<dbReference type="InterPro" id="IPR044810">
    <property type="entry name" value="WRKY_plant"/>
</dbReference>
<keyword evidence="9" id="KW-1185">Reference proteome</keyword>
<dbReference type="GO" id="GO:0005634">
    <property type="term" value="C:nucleus"/>
    <property type="evidence" value="ECO:0007669"/>
    <property type="project" value="UniProtKB-SubCell"/>
</dbReference>